<accession>A0A1N6RL91</accession>
<reference evidence="2" key="3">
    <citation type="submission" date="2017-03" db="EMBL/GenBank/DDBJ databases">
        <authorList>
            <person name="Dastager S.G."/>
            <person name="Neurgaonkar P.S."/>
            <person name="Dharne M.S."/>
        </authorList>
    </citation>
    <scope>NUCLEOTIDE SEQUENCE</scope>
    <source>
        <strain evidence="2">DSM 25145</strain>
    </source>
</reference>
<evidence type="ECO:0000313" key="2">
    <source>
        <dbReference type="EMBL" id="OXS79091.1"/>
    </source>
</evidence>
<reference evidence="3 4" key="1">
    <citation type="submission" date="2017-01" db="EMBL/GenBank/DDBJ databases">
        <authorList>
            <person name="Mah S.A."/>
            <person name="Swanson W.J."/>
            <person name="Moy G.W."/>
            <person name="Vacquier V.D."/>
        </authorList>
    </citation>
    <scope>NUCLEOTIDE SEQUENCE [LARGE SCALE GENOMIC DNA]</scope>
    <source>
        <strain evidence="3 4">NIO-1016</strain>
    </source>
</reference>
<feature type="signal peptide" evidence="1">
    <location>
        <begin position="1"/>
        <end position="30"/>
    </location>
</feature>
<dbReference type="EMBL" id="FTLX01000002">
    <property type="protein sequence ID" value="SIQ29644.1"/>
    <property type="molecule type" value="Genomic_DNA"/>
</dbReference>
<evidence type="ECO:0000313" key="4">
    <source>
        <dbReference type="Proteomes" id="UP000186385"/>
    </source>
</evidence>
<dbReference type="RefSeq" id="WP_052698343.1">
    <property type="nucleotide sequence ID" value="NZ_FTLX01000002.1"/>
</dbReference>
<gene>
    <name evidence="2" type="ORF">B1B05_04750</name>
    <name evidence="3" type="ORF">SAMN05443094_102160</name>
</gene>
<dbReference type="Proteomes" id="UP000186385">
    <property type="component" value="Unassembled WGS sequence"/>
</dbReference>
<feature type="chain" id="PRO_5009937983" evidence="1">
    <location>
        <begin position="31"/>
        <end position="170"/>
    </location>
</feature>
<sequence length="170" mass="18416">MQKTIWARFIAITTAIVMALLPFHSPAVQAAEAPTISEERADELAPILKAIEDIPDELLEKEDPDAIKAYFLEKDIDMNVVEQAPPATDGMVETQGAWDCSLAIAEIVVLNAIPVARIAKIKKYIKDLGGYYETAKLLVGATNAGEKFAALSALIAELSGFTKVKKDCNL</sequence>
<evidence type="ECO:0000313" key="5">
    <source>
        <dbReference type="Proteomes" id="UP000215545"/>
    </source>
</evidence>
<keyword evidence="5" id="KW-1185">Reference proteome</keyword>
<evidence type="ECO:0000256" key="1">
    <source>
        <dbReference type="SAM" id="SignalP"/>
    </source>
</evidence>
<dbReference type="EMBL" id="MWSK01000002">
    <property type="protein sequence ID" value="OXS79091.1"/>
    <property type="molecule type" value="Genomic_DNA"/>
</dbReference>
<evidence type="ECO:0000313" key="3">
    <source>
        <dbReference type="EMBL" id="SIQ29644.1"/>
    </source>
</evidence>
<name>A0A1N6RL91_9BACI</name>
<proteinExistence type="predicted"/>
<dbReference type="OrthoDB" id="2924915at2"/>
<protein>
    <submittedName>
        <fullName evidence="3">Uncharacterized protein</fullName>
    </submittedName>
</protein>
<reference evidence="5" key="2">
    <citation type="submission" date="2017-03" db="EMBL/GenBank/DDBJ databases">
        <title>Bacillus sp. V-88(T) DSM27956, whole genome shotgun sequencing project.</title>
        <authorList>
            <person name="Dastager S.G."/>
            <person name="Neurgaonkar P.S."/>
            <person name="Dharne M.S."/>
        </authorList>
    </citation>
    <scope>NUCLEOTIDE SEQUENCE [LARGE SCALE GENOMIC DNA]</scope>
    <source>
        <strain evidence="5">DSM 25145</strain>
    </source>
</reference>
<organism evidence="3 4">
    <name type="scientific">Domibacillus enclensis</name>
    <dbReference type="NCBI Taxonomy" id="1017273"/>
    <lineage>
        <taxon>Bacteria</taxon>
        <taxon>Bacillati</taxon>
        <taxon>Bacillota</taxon>
        <taxon>Bacilli</taxon>
        <taxon>Bacillales</taxon>
        <taxon>Bacillaceae</taxon>
        <taxon>Domibacillus</taxon>
    </lineage>
</organism>
<dbReference type="Proteomes" id="UP000215545">
    <property type="component" value="Unassembled WGS sequence"/>
</dbReference>
<dbReference type="STRING" id="1017273.SAMN05443094_102160"/>
<dbReference type="AlphaFoldDB" id="A0A1N6RL91"/>
<keyword evidence="1" id="KW-0732">Signal</keyword>